<dbReference type="InterPro" id="IPR012338">
    <property type="entry name" value="Beta-lactam/transpept-like"/>
</dbReference>
<comment type="caution">
    <text evidence="3">The sequence shown here is derived from an EMBL/GenBank/DDBJ whole genome shotgun (WGS) entry which is preliminary data.</text>
</comment>
<gene>
    <name evidence="3" type="ORF">DERF_009682</name>
</gene>
<name>A0A922HX52_DERFA</name>
<protein>
    <recommendedName>
        <fullName evidence="2">Beta-lactamase-related domain-containing protein</fullName>
    </recommendedName>
</protein>
<evidence type="ECO:0000259" key="2">
    <source>
        <dbReference type="Pfam" id="PF00144"/>
    </source>
</evidence>
<dbReference type="Gene3D" id="3.30.2260.10">
    <property type="entry name" value="Enhancer of rudimentary"/>
    <property type="match status" value="1"/>
</dbReference>
<dbReference type="Pfam" id="PF01133">
    <property type="entry name" value="ER"/>
    <property type="match status" value="1"/>
</dbReference>
<dbReference type="GO" id="GO:0008233">
    <property type="term" value="F:peptidase activity"/>
    <property type="evidence" value="ECO:0007669"/>
    <property type="project" value="TreeGrafter"/>
</dbReference>
<dbReference type="Gene3D" id="3.40.710.10">
    <property type="entry name" value="DD-peptidase/beta-lactamase superfamily"/>
    <property type="match status" value="1"/>
</dbReference>
<sequence>MAHTIVLFQPGKVETRTYWDFESLNDALEYICHLYELHLKEDNPGMTSITYDISQLFDYLDSLTDLSCLVFQRAANLYAPFPRDWIKEKIFIFLKREASYGYGHDHDRYSFDWNALPKVNDLLEKFTNETNTPCLIAGIRVGHWNGWVEWTGSYGIGADIENNVQCSSQTMLKVASVSKAIGSALIARMVEQGKLSWDSNIDHYIAESLFPAKKYSNKFVNITLRQLISHQAGIRNSKEQDFMHNWEFRMHNSTQLLNWFANDKLLFEPGHGYHYSNNGWSLIGAIVESVENRAYHLVLEDFMRQTIGMPTATCESREHLIMNHGQQYRIVNGKIVPPEIVDILRPYPYWPAGEMWTYHNPNVPIMEESIKIFNETIDNVKFRYVMGWERREFPDKTSKHHSSLLDKLIYLSHTGGIGSANAKLAIFPSYNFTFALITNRGSLNKQMDQLAVETFDLLFSHHNKQTE</sequence>
<dbReference type="SUPFAM" id="SSF143875">
    <property type="entry name" value="ERH-like"/>
    <property type="match status" value="1"/>
</dbReference>
<proteinExistence type="inferred from homology"/>
<dbReference type="InterPro" id="IPR052794">
    <property type="entry name" value="Mito_Ser_Protease_LACTB"/>
</dbReference>
<reference evidence="3" key="2">
    <citation type="journal article" date="2022" name="Res Sq">
        <title>Comparative Genomics Reveals Insights into the Divergent Evolution of Astigmatic Mites and Household Pest Adaptations.</title>
        <authorList>
            <person name="Xiong Q."/>
            <person name="Wan A.T.-Y."/>
            <person name="Liu X.-Y."/>
            <person name="Fung C.S.-H."/>
            <person name="Xiao X."/>
            <person name="Malainual N."/>
            <person name="Hou J."/>
            <person name="Wang L."/>
            <person name="Wang M."/>
            <person name="Yang K."/>
            <person name="Cui Y."/>
            <person name="Leung E."/>
            <person name="Nong W."/>
            <person name="Shin S.-K."/>
            <person name="Au S."/>
            <person name="Jeong K.Y."/>
            <person name="Chew F.T."/>
            <person name="Hui J."/>
            <person name="Leung T.F."/>
            <person name="Tungtrongchitr A."/>
            <person name="Zhong N."/>
            <person name="Liu Z."/>
            <person name="Tsui S."/>
        </authorList>
    </citation>
    <scope>NUCLEOTIDE SEQUENCE</scope>
    <source>
        <strain evidence="3">Derf</strain>
        <tissue evidence="3">Whole organism</tissue>
    </source>
</reference>
<dbReference type="Pfam" id="PF00144">
    <property type="entry name" value="Beta-lactamase"/>
    <property type="match status" value="1"/>
</dbReference>
<dbReference type="InterPro" id="IPR000781">
    <property type="entry name" value="ERH"/>
</dbReference>
<dbReference type="PANTHER" id="PTHR46520:SF1">
    <property type="entry name" value="SERINE BETA-LACTAMASE-LIKE PROTEIN LACTB, MITOCHONDRIAL"/>
    <property type="match status" value="1"/>
</dbReference>
<comment type="similarity">
    <text evidence="1">Belongs to the E(R) family.</text>
</comment>
<dbReference type="EMBL" id="ASGP02000004">
    <property type="protein sequence ID" value="KAH9511211.1"/>
    <property type="molecule type" value="Genomic_DNA"/>
</dbReference>
<dbReference type="GO" id="GO:0006508">
    <property type="term" value="P:proteolysis"/>
    <property type="evidence" value="ECO:0007669"/>
    <property type="project" value="TreeGrafter"/>
</dbReference>
<organism evidence="3 4">
    <name type="scientific">Dermatophagoides farinae</name>
    <name type="common">American house dust mite</name>
    <dbReference type="NCBI Taxonomy" id="6954"/>
    <lineage>
        <taxon>Eukaryota</taxon>
        <taxon>Metazoa</taxon>
        <taxon>Ecdysozoa</taxon>
        <taxon>Arthropoda</taxon>
        <taxon>Chelicerata</taxon>
        <taxon>Arachnida</taxon>
        <taxon>Acari</taxon>
        <taxon>Acariformes</taxon>
        <taxon>Sarcoptiformes</taxon>
        <taxon>Astigmata</taxon>
        <taxon>Psoroptidia</taxon>
        <taxon>Analgoidea</taxon>
        <taxon>Pyroglyphidae</taxon>
        <taxon>Dermatophagoidinae</taxon>
        <taxon>Dermatophagoides</taxon>
    </lineage>
</organism>
<dbReference type="InterPro" id="IPR001466">
    <property type="entry name" value="Beta-lactam-related"/>
</dbReference>
<dbReference type="GO" id="GO:0019216">
    <property type="term" value="P:regulation of lipid metabolic process"/>
    <property type="evidence" value="ECO:0007669"/>
    <property type="project" value="TreeGrafter"/>
</dbReference>
<evidence type="ECO:0000313" key="3">
    <source>
        <dbReference type="EMBL" id="KAH9511211.1"/>
    </source>
</evidence>
<dbReference type="SUPFAM" id="SSF56601">
    <property type="entry name" value="beta-lactamase/transpeptidase-like"/>
    <property type="match status" value="1"/>
</dbReference>
<accession>A0A922HX52</accession>
<evidence type="ECO:0000256" key="1">
    <source>
        <dbReference type="ARBA" id="ARBA00007491"/>
    </source>
</evidence>
<evidence type="ECO:0000313" key="4">
    <source>
        <dbReference type="Proteomes" id="UP000790347"/>
    </source>
</evidence>
<dbReference type="InterPro" id="IPR035912">
    <property type="entry name" value="EHR_sf"/>
</dbReference>
<dbReference type="PANTHER" id="PTHR46520">
    <property type="entry name" value="SERINE BETA-LACTAMASE-LIKE PROTEIN LACTB, MITOCHONDRIAL"/>
    <property type="match status" value="1"/>
</dbReference>
<keyword evidence="4" id="KW-1185">Reference proteome</keyword>
<dbReference type="Proteomes" id="UP000790347">
    <property type="component" value="Unassembled WGS sequence"/>
</dbReference>
<feature type="domain" description="Beta-lactamase-related" evidence="2">
    <location>
        <begin position="145"/>
        <end position="308"/>
    </location>
</feature>
<dbReference type="AlphaFoldDB" id="A0A922HX52"/>
<reference evidence="3" key="1">
    <citation type="submission" date="2013-05" db="EMBL/GenBank/DDBJ databases">
        <authorList>
            <person name="Yim A.K.Y."/>
            <person name="Chan T.F."/>
            <person name="Ji K.M."/>
            <person name="Liu X.Y."/>
            <person name="Zhou J.W."/>
            <person name="Li R.Q."/>
            <person name="Yang K.Y."/>
            <person name="Li J."/>
            <person name="Li M."/>
            <person name="Law P.T.W."/>
            <person name="Wu Y.L."/>
            <person name="Cai Z.L."/>
            <person name="Qin H."/>
            <person name="Bao Y."/>
            <person name="Leung R.K.K."/>
            <person name="Ng P.K.S."/>
            <person name="Zou J."/>
            <person name="Zhong X.J."/>
            <person name="Ran P.X."/>
            <person name="Zhong N.S."/>
            <person name="Liu Z.G."/>
            <person name="Tsui S.K.W."/>
        </authorList>
    </citation>
    <scope>NUCLEOTIDE SEQUENCE</scope>
    <source>
        <strain evidence="3">Derf</strain>
        <tissue evidence="3">Whole organism</tissue>
    </source>
</reference>
<dbReference type="GO" id="GO:0005739">
    <property type="term" value="C:mitochondrion"/>
    <property type="evidence" value="ECO:0007669"/>
    <property type="project" value="TreeGrafter"/>
</dbReference>